<evidence type="ECO:0000256" key="6">
    <source>
        <dbReference type="SAM" id="MobiDB-lite"/>
    </source>
</evidence>
<proteinExistence type="inferred from homology"/>
<evidence type="ECO:0000313" key="8">
    <source>
        <dbReference type="Proteomes" id="UP000193920"/>
    </source>
</evidence>
<feature type="region of interest" description="Disordered" evidence="6">
    <location>
        <begin position="471"/>
        <end position="521"/>
    </location>
</feature>
<keyword evidence="4" id="KW-0539">Nucleus</keyword>
<keyword evidence="3" id="KW-0804">Transcription</keyword>
<reference evidence="7 8" key="1">
    <citation type="submission" date="2016-08" db="EMBL/GenBank/DDBJ databases">
        <title>A Parts List for Fungal Cellulosomes Revealed by Comparative Genomics.</title>
        <authorList>
            <consortium name="DOE Joint Genome Institute"/>
            <person name="Haitjema C.H."/>
            <person name="Gilmore S.P."/>
            <person name="Henske J.K."/>
            <person name="Solomon K.V."/>
            <person name="De Groot R."/>
            <person name="Kuo A."/>
            <person name="Mondo S.J."/>
            <person name="Salamov A.A."/>
            <person name="Labutti K."/>
            <person name="Zhao Z."/>
            <person name="Chiniquy J."/>
            <person name="Barry K."/>
            <person name="Brewer H.M."/>
            <person name="Purvine S.O."/>
            <person name="Wright A.T."/>
            <person name="Boxma B."/>
            <person name="Van Alen T."/>
            <person name="Hackstein J.H."/>
            <person name="Baker S.E."/>
            <person name="Grigoriev I.V."/>
            <person name="O'Malley M.A."/>
        </authorList>
    </citation>
    <scope>NUCLEOTIDE SEQUENCE [LARGE SCALE GENOMIC DNA]</scope>
    <source>
        <strain evidence="7 8">G1</strain>
    </source>
</reference>
<dbReference type="PANTHER" id="PTHR11937">
    <property type="entry name" value="ACTIN"/>
    <property type="match status" value="1"/>
</dbReference>
<evidence type="ECO:0000256" key="5">
    <source>
        <dbReference type="RuleBase" id="RU000487"/>
    </source>
</evidence>
<dbReference type="OrthoDB" id="7340501at2759"/>
<feature type="compositionally biased region" description="Basic and acidic residues" evidence="6">
    <location>
        <begin position="423"/>
        <end position="452"/>
    </location>
</feature>
<evidence type="ECO:0000256" key="3">
    <source>
        <dbReference type="ARBA" id="ARBA00023163"/>
    </source>
</evidence>
<evidence type="ECO:0000256" key="2">
    <source>
        <dbReference type="ARBA" id="ARBA00023015"/>
    </source>
</evidence>
<dbReference type="InterPro" id="IPR004000">
    <property type="entry name" value="Actin"/>
</dbReference>
<dbReference type="GO" id="GO:0006338">
    <property type="term" value="P:chromatin remodeling"/>
    <property type="evidence" value="ECO:0007669"/>
    <property type="project" value="EnsemblFungi"/>
</dbReference>
<evidence type="ECO:0000256" key="4">
    <source>
        <dbReference type="ARBA" id="ARBA00023242"/>
    </source>
</evidence>
<evidence type="ECO:0000256" key="1">
    <source>
        <dbReference type="ARBA" id="ARBA00004123"/>
    </source>
</evidence>
<dbReference type="InterPro" id="IPR043129">
    <property type="entry name" value="ATPase_NBD"/>
</dbReference>
<dbReference type="Pfam" id="PF00022">
    <property type="entry name" value="Actin"/>
    <property type="match status" value="1"/>
</dbReference>
<keyword evidence="2" id="KW-0805">Transcription regulation</keyword>
<protein>
    <submittedName>
        <fullName evidence="7">Actin-like ATPase domain-containing protein</fullName>
    </submittedName>
</protein>
<dbReference type="EMBL" id="MCOG01000083">
    <property type="protein sequence ID" value="ORY54660.1"/>
    <property type="molecule type" value="Genomic_DNA"/>
</dbReference>
<dbReference type="Gene3D" id="3.90.640.10">
    <property type="entry name" value="Actin, Chain A, domain 4"/>
    <property type="match status" value="2"/>
</dbReference>
<accession>A0A1Y2D5Y8</accession>
<dbReference type="AlphaFoldDB" id="A0A1Y2D5Y8"/>
<comment type="subcellular location">
    <subcellularLocation>
        <location evidence="1">Nucleus</location>
    </subcellularLocation>
</comment>
<dbReference type="FunFam" id="3.30.420.40:FF:000122">
    <property type="entry name" value="ARP5 actin-related protein 5 homolog"/>
    <property type="match status" value="1"/>
</dbReference>
<feature type="region of interest" description="Disordered" evidence="6">
    <location>
        <begin position="393"/>
        <end position="452"/>
    </location>
</feature>
<dbReference type="Gene3D" id="3.30.420.40">
    <property type="match status" value="3"/>
</dbReference>
<organism evidence="7 8">
    <name type="scientific">Neocallimastix californiae</name>
    <dbReference type="NCBI Taxonomy" id="1754190"/>
    <lineage>
        <taxon>Eukaryota</taxon>
        <taxon>Fungi</taxon>
        <taxon>Fungi incertae sedis</taxon>
        <taxon>Chytridiomycota</taxon>
        <taxon>Chytridiomycota incertae sedis</taxon>
        <taxon>Neocallimastigomycetes</taxon>
        <taxon>Neocallimastigales</taxon>
        <taxon>Neocallimastigaceae</taxon>
        <taxon>Neocallimastix</taxon>
    </lineage>
</organism>
<dbReference type="STRING" id="1754190.A0A1Y2D5Y8"/>
<dbReference type="SMART" id="SM00268">
    <property type="entry name" value="ACTIN"/>
    <property type="match status" value="1"/>
</dbReference>
<dbReference type="GO" id="GO:0030234">
    <property type="term" value="F:enzyme regulator activity"/>
    <property type="evidence" value="ECO:0007669"/>
    <property type="project" value="EnsemblFungi"/>
</dbReference>
<dbReference type="SUPFAM" id="SSF53067">
    <property type="entry name" value="Actin-like ATPase domain"/>
    <property type="match status" value="2"/>
</dbReference>
<evidence type="ECO:0000313" key="7">
    <source>
        <dbReference type="EMBL" id="ORY54660.1"/>
    </source>
</evidence>
<keyword evidence="8" id="KW-1185">Reference proteome</keyword>
<dbReference type="Proteomes" id="UP000193920">
    <property type="component" value="Unassembled WGS sequence"/>
</dbReference>
<name>A0A1Y2D5Y8_9FUNG</name>
<gene>
    <name evidence="7" type="ORF">LY90DRAFT_274159</name>
</gene>
<comment type="similarity">
    <text evidence="5">Belongs to the actin family.</text>
</comment>
<dbReference type="GO" id="GO:0031011">
    <property type="term" value="C:Ino80 complex"/>
    <property type="evidence" value="ECO:0007669"/>
    <property type="project" value="EnsemblFungi"/>
</dbReference>
<dbReference type="CDD" id="cd10211">
    <property type="entry name" value="ASKHA_NBD_Arp5"/>
    <property type="match status" value="1"/>
</dbReference>
<sequence length="653" mass="76995">MDKIVNNSNKAIKETDKIFEISEDYTYFIPDTLTNYEQYRTNQTPLVIDIGTSQTNAGWASDALPYLQFSTQVAKFRDRKTSRNVIYIGNEIYRAEAMSRSNIRSPYDSNIIINSELLEYMMDYIFLKLGVNSSSIENPIVMTETLCNPNYSRKLVSELMFECYNIPSICYGIDSLFSYYQNNELFENGIVISSGNHSTNVIPVIDNRGILSSSQRLNYGGFEAAEYMLKQLQFKYPTFPSRMTNIQAQEITQKYCHVSLDYSEEIERISKQESRQDDIVIQFPFTPIVVEEIDEEELKRREQMKKEQGTRLQKQAAKQREEKLKQKIAYLEELEQLMKLKDEDEDAFKEGLIDYEMDDEDDLKKTINKLNTYITKANNKKLGIEESETKEKPVFPLLDIPDDQLTPEERNQKKRQKMLKASYEAREKIRREKEEERQRIEEEKRKEEEKRLKDPEGWLRNLHKQHHDIVQKIQERKKRKNQLSDRRSQVSQSRMRSIAHLADDEDLAPKRRRRGQDEDTFGLNDEDWSIYRTINKDEHSDTEEEEVNQFNHLEELLIQYDPEFIPQAVVEKNEKKKTIISQLSYGLEGFNEENQAQQYQVRLNVEQIRIPEVLFQPSIIGLDQAGVIEIVNDALKHFSEEQQNKMVKVMILI</sequence>
<comment type="caution">
    <text evidence="7">The sequence shown here is derived from an EMBL/GenBank/DDBJ whole genome shotgun (WGS) entry which is preliminary data.</text>
</comment>